<dbReference type="InterPro" id="IPR010131">
    <property type="entry name" value="MdtP/NodT-like"/>
</dbReference>
<keyword evidence="2" id="KW-0472">Membrane</keyword>
<evidence type="ECO:0000256" key="1">
    <source>
        <dbReference type="ARBA" id="ARBA00007613"/>
    </source>
</evidence>
<dbReference type="InterPro" id="IPR003423">
    <property type="entry name" value="OMP_efflux"/>
</dbReference>
<accession>A0ABW8GIZ2</accession>
<proteinExistence type="inferred from homology"/>
<protein>
    <submittedName>
        <fullName evidence="4">Efflux transporter outer membrane subunit</fullName>
    </submittedName>
</protein>
<evidence type="ECO:0000256" key="3">
    <source>
        <dbReference type="SAM" id="Coils"/>
    </source>
</evidence>
<evidence type="ECO:0000313" key="5">
    <source>
        <dbReference type="Proteomes" id="UP001617669"/>
    </source>
</evidence>
<dbReference type="PANTHER" id="PTHR30203:SF32">
    <property type="entry name" value="CATION EFFLUX SYSTEM PROTEIN CUSC"/>
    <property type="match status" value="1"/>
</dbReference>
<evidence type="ECO:0000313" key="4">
    <source>
        <dbReference type="EMBL" id="MFJ5445162.1"/>
    </source>
</evidence>
<dbReference type="SUPFAM" id="SSF56954">
    <property type="entry name" value="Outer membrane efflux proteins (OEP)"/>
    <property type="match status" value="1"/>
</dbReference>
<gene>
    <name evidence="4" type="ORF">ACIKP9_02860</name>
</gene>
<dbReference type="Gene3D" id="2.20.200.10">
    <property type="entry name" value="Outer membrane efflux proteins (OEP)"/>
    <property type="match status" value="1"/>
</dbReference>
<keyword evidence="2" id="KW-0564">Palmitate</keyword>
<dbReference type="Proteomes" id="UP001617669">
    <property type="component" value="Unassembled WGS sequence"/>
</dbReference>
<dbReference type="RefSeq" id="WP_400879043.1">
    <property type="nucleotide sequence ID" value="NZ_JBIWXY010000001.1"/>
</dbReference>
<dbReference type="Gene3D" id="1.20.1600.10">
    <property type="entry name" value="Outer membrane efflux proteins (OEP)"/>
    <property type="match status" value="1"/>
</dbReference>
<keyword evidence="3" id="KW-0175">Coiled coil</keyword>
<keyword evidence="5" id="KW-1185">Reference proteome</keyword>
<name>A0ABW8GIZ2_9PROT</name>
<comment type="caution">
    <text evidence="4">The sequence shown here is derived from an EMBL/GenBank/DDBJ whole genome shotgun (WGS) entry which is preliminary data.</text>
</comment>
<dbReference type="EMBL" id="JBIWXY010000001">
    <property type="protein sequence ID" value="MFJ5445162.1"/>
    <property type="molecule type" value="Genomic_DNA"/>
</dbReference>
<reference evidence="4 5" key="1">
    <citation type="submission" date="2024-11" db="EMBL/GenBank/DDBJ databases">
        <authorList>
            <person name="Kaparullina E.N."/>
            <person name="Delegan Y.A."/>
            <person name="Doronina N.V."/>
        </authorList>
    </citation>
    <scope>NUCLEOTIDE SEQUENCE [LARGE SCALE GENOMIC DNA]</scope>
    <source>
        <strain evidence="4 5">7sh_L</strain>
    </source>
</reference>
<sequence length="469" mass="52056">MNTALNTRLNTPLKPLVLAISLMLGACSLNPPYQRPEAPIPTEYPAAGTETHAQPASWQEYFTDPALQQLINTALANNRDLRLTALRIEEARAQYGIQRADRLPTIEATSSYDRSKTIFAQGQTFDVNLYRVGVGISGFELDFFGRVKSLTTGLLEEYLATQEAQQTARTSLIAEVAASYVNVRALAERLKLAKDTEQARNLAYSRILRRQQAGLDNAMDLKTAEMQLETAQASIAALQREYAQALNALQLLVGKPGLVVAVPQEQLDRLAFSPLPTGLPSTLLERRPDIRAAEHRLKAANANIGAARAAFFPRIQLTTNVGLVNEHLSSLFSGSSDKAWSFSPQLTLPIFNHGRNQANLDLARVRKEITIVEYEKAIQSAFSEVSDVLLSREQIEIQIAAQTRITNADRERLRLALRRYDKGVANYLELLDAQRSLFDSEQQLVQLKQLSLTNSINLFKVLGGEWQAS</sequence>
<keyword evidence="2" id="KW-0812">Transmembrane</keyword>
<feature type="coiled-coil region" evidence="3">
    <location>
        <begin position="221"/>
        <end position="255"/>
    </location>
</feature>
<evidence type="ECO:0000256" key="2">
    <source>
        <dbReference type="RuleBase" id="RU362097"/>
    </source>
</evidence>
<dbReference type="NCBIfam" id="TIGR01845">
    <property type="entry name" value="outer_NodT"/>
    <property type="match status" value="1"/>
</dbReference>
<organism evidence="4 5">
    <name type="scientific">Methylobacillus methanolivorans</name>
    <dbReference type="NCBI Taxonomy" id="1848927"/>
    <lineage>
        <taxon>Bacteria</taxon>
        <taxon>Pseudomonadati</taxon>
        <taxon>Pseudomonadota</taxon>
        <taxon>Betaproteobacteria</taxon>
        <taxon>Nitrosomonadales</taxon>
        <taxon>Methylophilaceae</taxon>
        <taxon>Methylobacillus</taxon>
    </lineage>
</organism>
<dbReference type="Pfam" id="PF02321">
    <property type="entry name" value="OEP"/>
    <property type="match status" value="2"/>
</dbReference>
<keyword evidence="2" id="KW-1134">Transmembrane beta strand</keyword>
<comment type="subcellular location">
    <subcellularLocation>
        <location evidence="2">Cell membrane</location>
        <topology evidence="2">Lipid-anchor</topology>
    </subcellularLocation>
</comment>
<comment type="similarity">
    <text evidence="1 2">Belongs to the outer membrane factor (OMF) (TC 1.B.17) family.</text>
</comment>
<dbReference type="PANTHER" id="PTHR30203">
    <property type="entry name" value="OUTER MEMBRANE CATION EFFLUX PROTEIN"/>
    <property type="match status" value="1"/>
</dbReference>
<keyword evidence="2" id="KW-0449">Lipoprotein</keyword>